<accession>A0A814M6D1</accession>
<feature type="compositionally biased region" description="Polar residues" evidence="1">
    <location>
        <begin position="1"/>
        <end position="10"/>
    </location>
</feature>
<feature type="region of interest" description="Disordered" evidence="1">
    <location>
        <begin position="1"/>
        <end position="58"/>
    </location>
</feature>
<feature type="compositionally biased region" description="Low complexity" evidence="1">
    <location>
        <begin position="22"/>
        <end position="33"/>
    </location>
</feature>
<dbReference type="EMBL" id="CAJNOV010001661">
    <property type="protein sequence ID" value="CAF1073370.1"/>
    <property type="molecule type" value="Genomic_DNA"/>
</dbReference>
<dbReference type="AlphaFoldDB" id="A0A814M6D1"/>
<reference evidence="2" key="1">
    <citation type="submission" date="2021-02" db="EMBL/GenBank/DDBJ databases">
        <authorList>
            <person name="Nowell W R."/>
        </authorList>
    </citation>
    <scope>NUCLEOTIDE SEQUENCE</scope>
</reference>
<evidence type="ECO:0000256" key="1">
    <source>
        <dbReference type="SAM" id="MobiDB-lite"/>
    </source>
</evidence>
<proteinExistence type="predicted"/>
<dbReference type="Proteomes" id="UP000663855">
    <property type="component" value="Unassembled WGS sequence"/>
</dbReference>
<name>A0A814M6D1_9BILA</name>
<evidence type="ECO:0000313" key="3">
    <source>
        <dbReference type="Proteomes" id="UP000663855"/>
    </source>
</evidence>
<gene>
    <name evidence="2" type="ORF">CJN711_LOCUS5834</name>
</gene>
<comment type="caution">
    <text evidence="2">The sequence shown here is derived from an EMBL/GenBank/DDBJ whole genome shotgun (WGS) entry which is preliminary data.</text>
</comment>
<sequence>MNNRKSPVKQQRTKNSKSIPVSNNSNRIRSNSSMGGSYLKSSNSQHRHYSHTNSPTAMSASLSPAVPLFYSNAYADPPECASLPKPPESWYLNSNDENLPVLIEDKKEIAEEKIARKSNYKNNNNNNNNNRGFYSPCYSIRKYEKFPTAYISVKG</sequence>
<protein>
    <submittedName>
        <fullName evidence="2">Uncharacterized protein</fullName>
    </submittedName>
</protein>
<evidence type="ECO:0000313" key="2">
    <source>
        <dbReference type="EMBL" id="CAF1073370.1"/>
    </source>
</evidence>
<organism evidence="2 3">
    <name type="scientific">Rotaria magnacalcarata</name>
    <dbReference type="NCBI Taxonomy" id="392030"/>
    <lineage>
        <taxon>Eukaryota</taxon>
        <taxon>Metazoa</taxon>
        <taxon>Spiralia</taxon>
        <taxon>Gnathifera</taxon>
        <taxon>Rotifera</taxon>
        <taxon>Eurotatoria</taxon>
        <taxon>Bdelloidea</taxon>
        <taxon>Philodinida</taxon>
        <taxon>Philodinidae</taxon>
        <taxon>Rotaria</taxon>
    </lineage>
</organism>